<dbReference type="CDD" id="cd17919">
    <property type="entry name" value="DEXHc_Snf"/>
    <property type="match status" value="1"/>
</dbReference>
<feature type="compositionally biased region" description="Low complexity" evidence="2">
    <location>
        <begin position="23"/>
        <end position="36"/>
    </location>
</feature>
<evidence type="ECO:0000259" key="3">
    <source>
        <dbReference type="PROSITE" id="PS51192"/>
    </source>
</evidence>
<dbReference type="PANTHER" id="PTHR45766:SF6">
    <property type="entry name" value="SWI_SNF-RELATED MATRIX-ASSOCIATED ACTIN-DEPENDENT REGULATOR OF CHROMATIN SUBFAMILY A-LIKE PROTEIN 1"/>
    <property type="match status" value="1"/>
</dbReference>
<dbReference type="Gene3D" id="3.40.50.10810">
    <property type="entry name" value="Tandem AAA-ATPase domain"/>
    <property type="match status" value="1"/>
</dbReference>
<evidence type="ECO:0000256" key="2">
    <source>
        <dbReference type="SAM" id="MobiDB-lite"/>
    </source>
</evidence>
<proteinExistence type="predicted"/>
<gene>
    <name evidence="5" type="ORF">D4739_09830</name>
</gene>
<dbReference type="PROSITE" id="PS51194">
    <property type="entry name" value="HELICASE_CTER"/>
    <property type="match status" value="1"/>
</dbReference>
<keyword evidence="1" id="KW-0378">Hydrolase</keyword>
<reference evidence="6" key="1">
    <citation type="submission" date="2018-09" db="EMBL/GenBank/DDBJ databases">
        <authorList>
            <person name="Zhu H."/>
        </authorList>
    </citation>
    <scope>NUCLEOTIDE SEQUENCE [LARGE SCALE GENOMIC DNA]</scope>
    <source>
        <strain evidence="6">K1W22B-1</strain>
    </source>
</reference>
<keyword evidence="5" id="KW-0547">Nucleotide-binding</keyword>
<dbReference type="GO" id="GO:0031297">
    <property type="term" value="P:replication fork processing"/>
    <property type="evidence" value="ECO:0007669"/>
    <property type="project" value="TreeGrafter"/>
</dbReference>
<evidence type="ECO:0000259" key="4">
    <source>
        <dbReference type="PROSITE" id="PS51194"/>
    </source>
</evidence>
<keyword evidence="5" id="KW-0067">ATP-binding</keyword>
<dbReference type="InterPro" id="IPR014001">
    <property type="entry name" value="Helicase_ATP-bd"/>
</dbReference>
<dbReference type="OrthoDB" id="9760715at2"/>
<organism evidence="5 6">
    <name type="scientific">Nocardioides cavernaquae</name>
    <dbReference type="NCBI Taxonomy" id="2321396"/>
    <lineage>
        <taxon>Bacteria</taxon>
        <taxon>Bacillati</taxon>
        <taxon>Actinomycetota</taxon>
        <taxon>Actinomycetes</taxon>
        <taxon>Propionibacteriales</taxon>
        <taxon>Nocardioidaceae</taxon>
        <taxon>Nocardioides</taxon>
    </lineage>
</organism>
<keyword evidence="6" id="KW-1185">Reference proteome</keyword>
<dbReference type="Gene3D" id="3.40.50.300">
    <property type="entry name" value="P-loop containing nucleotide triphosphate hydrolases"/>
    <property type="match status" value="1"/>
</dbReference>
<dbReference type="GO" id="GO:0006281">
    <property type="term" value="P:DNA repair"/>
    <property type="evidence" value="ECO:0007669"/>
    <property type="project" value="TreeGrafter"/>
</dbReference>
<dbReference type="SUPFAM" id="SSF52540">
    <property type="entry name" value="P-loop containing nucleoside triphosphate hydrolases"/>
    <property type="match status" value="2"/>
</dbReference>
<keyword evidence="5" id="KW-0347">Helicase</keyword>
<dbReference type="InterPro" id="IPR027417">
    <property type="entry name" value="P-loop_NTPase"/>
</dbReference>
<dbReference type="PROSITE" id="PS51192">
    <property type="entry name" value="HELICASE_ATP_BIND_1"/>
    <property type="match status" value="1"/>
</dbReference>
<dbReference type="InterPro" id="IPR001650">
    <property type="entry name" value="Helicase_C-like"/>
</dbReference>
<dbReference type="PANTHER" id="PTHR45766">
    <property type="entry name" value="DNA ANNEALING HELICASE AND ENDONUCLEASE ZRANB3 FAMILY MEMBER"/>
    <property type="match status" value="1"/>
</dbReference>
<dbReference type="RefSeq" id="WP_120060452.1">
    <property type="nucleotide sequence ID" value="NZ_QYRP01000002.1"/>
</dbReference>
<dbReference type="GO" id="GO:0004386">
    <property type="term" value="F:helicase activity"/>
    <property type="evidence" value="ECO:0007669"/>
    <property type="project" value="UniProtKB-KW"/>
</dbReference>
<name>A0A3A5HER4_9ACTN</name>
<dbReference type="EMBL" id="QYRP01000002">
    <property type="protein sequence ID" value="RJS46480.1"/>
    <property type="molecule type" value="Genomic_DNA"/>
</dbReference>
<evidence type="ECO:0000313" key="5">
    <source>
        <dbReference type="EMBL" id="RJS46480.1"/>
    </source>
</evidence>
<sequence length="771" mass="83724">MATQPAQGQRSSNRNRRGGRGNQSGQRANQSGQSGNQQGGQSGRGNAQKRRRDNEGILPVLAKAVREVEVAVQKGQGIQHRSRYQAIALLARQERTRVRADKEITEPQRDIELKRLDGVATILAQCAAREPALFALLDENAEITDTTRSRMREMLEAAGMAPTAIAEAPVAGTETAPRSDRKAVPPSVIAAQLANPFLAPDFSQAAPKVHGRLVGWELIGPLLNSFENPVPGAAACMALPEPRPILLPPGVELMQHQAKLISAVSGGHRTFLLADEPGLGKTAQALIAAEAANAYPLLCVVPNVVKTNWAREAARWTPGRSVTVVHGDGDTVDGFADIIIVNYEVLDRHVDWIGDHGFRGMVVDEAHYIKNRKSQRSQYVVEISERIRRRVTRPLLMALTGTPLINDIEDFRAIWQFLGWVEERKPGNALMAELEQTNLTPADHAFYPAARQAVVDMGIVRRRKVDVAADIPARRVADLPVELEGAVGRSIQKAERELAERLMGRYKAAIEHRRNSPVAIASSVGFDGIDHDLVRRVAEREVAEGADSSTGENVFAMVRRIGQAKAELAADYAAQLAHSAGKVVFFAKHLDVMDTAGEVFDRRGIKYTQIRGDQTATARQKAIDGFVEDPSVQVIVCSLTAAGVGINLQVASNVVLSELSWTNAEQTQAIDRVHRIGQTEPVTAWRIIAAQTVDTRIAELIDSKAGLAARALDGSDEEVGSSIDIQVETLVSLLTDALRQEFTASIESAEIDIDLGELAQSEELSDVAEGF</sequence>
<dbReference type="SMART" id="SM00487">
    <property type="entry name" value="DEXDc"/>
    <property type="match status" value="1"/>
</dbReference>
<comment type="caution">
    <text evidence="5">The sequence shown here is derived from an EMBL/GenBank/DDBJ whole genome shotgun (WGS) entry which is preliminary data.</text>
</comment>
<dbReference type="GO" id="GO:0016787">
    <property type="term" value="F:hydrolase activity"/>
    <property type="evidence" value="ECO:0007669"/>
    <property type="project" value="UniProtKB-KW"/>
</dbReference>
<feature type="domain" description="Helicase ATP-binding" evidence="3">
    <location>
        <begin position="262"/>
        <end position="421"/>
    </location>
</feature>
<dbReference type="InterPro" id="IPR000330">
    <property type="entry name" value="SNF2_N"/>
</dbReference>
<dbReference type="Proteomes" id="UP000276542">
    <property type="component" value="Unassembled WGS sequence"/>
</dbReference>
<accession>A0A3A5HER4</accession>
<dbReference type="InterPro" id="IPR049730">
    <property type="entry name" value="SNF2/RAD54-like_C"/>
</dbReference>
<dbReference type="SMART" id="SM00490">
    <property type="entry name" value="HELICc"/>
    <property type="match status" value="1"/>
</dbReference>
<feature type="region of interest" description="Disordered" evidence="2">
    <location>
        <begin position="1"/>
        <end position="55"/>
    </location>
</feature>
<evidence type="ECO:0000313" key="6">
    <source>
        <dbReference type="Proteomes" id="UP000276542"/>
    </source>
</evidence>
<dbReference type="CDD" id="cd18793">
    <property type="entry name" value="SF2_C_SNF"/>
    <property type="match status" value="1"/>
</dbReference>
<evidence type="ECO:0000256" key="1">
    <source>
        <dbReference type="ARBA" id="ARBA00022801"/>
    </source>
</evidence>
<protein>
    <submittedName>
        <fullName evidence="5">DEAD/DEAH box helicase</fullName>
    </submittedName>
</protein>
<dbReference type="Pfam" id="PF00271">
    <property type="entry name" value="Helicase_C"/>
    <property type="match status" value="1"/>
</dbReference>
<dbReference type="Pfam" id="PF00176">
    <property type="entry name" value="SNF2-rel_dom"/>
    <property type="match status" value="1"/>
</dbReference>
<dbReference type="InterPro" id="IPR038718">
    <property type="entry name" value="SNF2-like_sf"/>
</dbReference>
<dbReference type="GO" id="GO:0005524">
    <property type="term" value="F:ATP binding"/>
    <property type="evidence" value="ECO:0007669"/>
    <property type="project" value="InterPro"/>
</dbReference>
<feature type="compositionally biased region" description="Low complexity" evidence="2">
    <location>
        <begin position="1"/>
        <end position="12"/>
    </location>
</feature>
<feature type="domain" description="Helicase C-terminal" evidence="4">
    <location>
        <begin position="560"/>
        <end position="731"/>
    </location>
</feature>
<dbReference type="AlphaFoldDB" id="A0A3A5HER4"/>